<feature type="region of interest" description="Disordered" evidence="1">
    <location>
        <begin position="82"/>
        <end position="106"/>
    </location>
</feature>
<dbReference type="AlphaFoldDB" id="A0A8S9HBU9"/>
<evidence type="ECO:0000313" key="3">
    <source>
        <dbReference type="Proteomes" id="UP000712281"/>
    </source>
</evidence>
<name>A0A8S9HBU9_BRACR</name>
<proteinExistence type="predicted"/>
<gene>
    <name evidence="2" type="ORF">F2Q68_00016858</name>
</gene>
<sequence length="106" mass="11786">MVRRKFVGKFRWNTDDCTVNRNVVGSSSVYSDDPCFVGIPSEIADGIPTTSNFWFSSEIELNFHSGSSIYSSQRFACLASHTSRSDSSVTHPSYSFPLSGETDEQE</sequence>
<evidence type="ECO:0000256" key="1">
    <source>
        <dbReference type="SAM" id="MobiDB-lite"/>
    </source>
</evidence>
<dbReference type="EMBL" id="QGKW02001940">
    <property type="protein sequence ID" value="KAF2556621.1"/>
    <property type="molecule type" value="Genomic_DNA"/>
</dbReference>
<accession>A0A8S9HBU9</accession>
<comment type="caution">
    <text evidence="2">The sequence shown here is derived from an EMBL/GenBank/DDBJ whole genome shotgun (WGS) entry which is preliminary data.</text>
</comment>
<evidence type="ECO:0000313" key="2">
    <source>
        <dbReference type="EMBL" id="KAF2556621.1"/>
    </source>
</evidence>
<organism evidence="2 3">
    <name type="scientific">Brassica cretica</name>
    <name type="common">Mustard</name>
    <dbReference type="NCBI Taxonomy" id="69181"/>
    <lineage>
        <taxon>Eukaryota</taxon>
        <taxon>Viridiplantae</taxon>
        <taxon>Streptophyta</taxon>
        <taxon>Embryophyta</taxon>
        <taxon>Tracheophyta</taxon>
        <taxon>Spermatophyta</taxon>
        <taxon>Magnoliopsida</taxon>
        <taxon>eudicotyledons</taxon>
        <taxon>Gunneridae</taxon>
        <taxon>Pentapetalae</taxon>
        <taxon>rosids</taxon>
        <taxon>malvids</taxon>
        <taxon>Brassicales</taxon>
        <taxon>Brassicaceae</taxon>
        <taxon>Brassiceae</taxon>
        <taxon>Brassica</taxon>
    </lineage>
</organism>
<feature type="compositionally biased region" description="Polar residues" evidence="1">
    <location>
        <begin position="82"/>
        <end position="93"/>
    </location>
</feature>
<protein>
    <submittedName>
        <fullName evidence="2">Uncharacterized protein</fullName>
    </submittedName>
</protein>
<dbReference type="Proteomes" id="UP000712281">
    <property type="component" value="Unassembled WGS sequence"/>
</dbReference>
<reference evidence="2" key="1">
    <citation type="submission" date="2019-12" db="EMBL/GenBank/DDBJ databases">
        <title>Genome sequencing and annotation of Brassica cretica.</title>
        <authorList>
            <person name="Studholme D.J."/>
            <person name="Sarris P.F."/>
        </authorList>
    </citation>
    <scope>NUCLEOTIDE SEQUENCE</scope>
    <source>
        <strain evidence="2">PFS-001/15</strain>
        <tissue evidence="2">Leaf</tissue>
    </source>
</reference>